<proteinExistence type="predicted"/>
<dbReference type="EMBL" id="VTOU01000003">
    <property type="protein sequence ID" value="TZG25717.1"/>
    <property type="molecule type" value="Genomic_DNA"/>
</dbReference>
<dbReference type="Proteomes" id="UP000322077">
    <property type="component" value="Unassembled WGS sequence"/>
</dbReference>
<feature type="region of interest" description="Disordered" evidence="1">
    <location>
        <begin position="83"/>
        <end position="116"/>
    </location>
</feature>
<dbReference type="AlphaFoldDB" id="A0A5D9C363"/>
<evidence type="ECO:0000313" key="2">
    <source>
        <dbReference type="EMBL" id="TZG25717.1"/>
    </source>
</evidence>
<comment type="caution">
    <text evidence="2">The sequence shown here is derived from an EMBL/GenBank/DDBJ whole genome shotgun (WGS) entry which is preliminary data.</text>
</comment>
<dbReference type="Pfam" id="PF11994">
    <property type="entry name" value="DUF3489"/>
    <property type="match status" value="1"/>
</dbReference>
<evidence type="ECO:0000256" key="1">
    <source>
        <dbReference type="SAM" id="MobiDB-lite"/>
    </source>
</evidence>
<name>A0A5D9C363_9SPHN</name>
<feature type="compositionally biased region" description="Low complexity" evidence="1">
    <location>
        <begin position="102"/>
        <end position="113"/>
    </location>
</feature>
<organism evidence="2 3">
    <name type="scientific">Sphingomonas montanisoli</name>
    <dbReference type="NCBI Taxonomy" id="2606412"/>
    <lineage>
        <taxon>Bacteria</taxon>
        <taxon>Pseudomonadati</taxon>
        <taxon>Pseudomonadota</taxon>
        <taxon>Alphaproteobacteria</taxon>
        <taxon>Sphingomonadales</taxon>
        <taxon>Sphingomonadaceae</taxon>
        <taxon>Sphingomonas</taxon>
    </lineage>
</organism>
<gene>
    <name evidence="2" type="ORF">FYJ91_11955</name>
</gene>
<dbReference type="RefSeq" id="WP_149522523.1">
    <property type="nucleotide sequence ID" value="NZ_VTOU01000003.1"/>
</dbReference>
<reference evidence="2 3" key="1">
    <citation type="submission" date="2019-08" db="EMBL/GenBank/DDBJ databases">
        <authorList>
            <person name="Wang G."/>
            <person name="Xu Z."/>
        </authorList>
    </citation>
    <scope>NUCLEOTIDE SEQUENCE [LARGE SCALE GENOMIC DNA]</scope>
    <source>
        <strain evidence="2 3">ZX</strain>
    </source>
</reference>
<accession>A0A5D9C363</accession>
<sequence>MTKLTDMQLVLLSTAAARDDGSLLPPAESLGTRFDRIRRSVQALIDKGLATEFTVSEQAKSWRHDDDIFYGVMISDAGRQLLDGGNEATAPSNGGGGKTRDAAAGSPDAPAAPRENTKAAKLVDLLRREGGASIADIMAMTGWLPHTSRAALTGLRKKGYAISSGKTEGVTRYAIAAEA</sequence>
<protein>
    <submittedName>
        <fullName evidence="2">DUF3489 domain-containing protein</fullName>
    </submittedName>
</protein>
<dbReference type="InterPro" id="IPR021880">
    <property type="entry name" value="DUF3489"/>
</dbReference>
<evidence type="ECO:0000313" key="3">
    <source>
        <dbReference type="Proteomes" id="UP000322077"/>
    </source>
</evidence>
<keyword evidence="3" id="KW-1185">Reference proteome</keyword>